<accession>A0ABV9AAZ0</accession>
<feature type="compositionally biased region" description="Low complexity" evidence="1">
    <location>
        <begin position="25"/>
        <end position="49"/>
    </location>
</feature>
<comment type="caution">
    <text evidence="2">The sequence shown here is derived from an EMBL/GenBank/DDBJ whole genome shotgun (WGS) entry which is preliminary data.</text>
</comment>
<feature type="compositionally biased region" description="Basic residues" evidence="1">
    <location>
        <begin position="89"/>
        <end position="98"/>
    </location>
</feature>
<sequence length="393" mass="41225">MTTRVTGTPRAAERGGEAAAGGGRLPARGAGADGTGSAPESLSGAAGAAARGGAGGRPAPLASPAPVASPVSPAPAHARTPLRQPLHARPPKTPKSRRPQADCTADTAGGVTIDVRLPDEPAATAGMALAAAGSAALLLRRRGGEGPADTVRLPLGPAGTESTMRAVLPSIMTLPEGRWDAFLALAEAEPQRLLSGLHDLRSLIDRVPRQGRTWLGVRIPYATKYGNLTVRSWLRWPHAEAGRLCVEDGRVRLRGELFGAPLGGTARIEVRPRDAVDAPSVFRPATREVRVPGHPGSRGARQSEPAPESATGFTAELPLAALTPEHRVWDLWLRPGAAAEPVRIARILDDVPDKRQIFSYPPQRVSDAAGDRTVRPYYTLDNDLSVRVCPSEA</sequence>
<evidence type="ECO:0000256" key="1">
    <source>
        <dbReference type="SAM" id="MobiDB-lite"/>
    </source>
</evidence>
<reference evidence="3" key="1">
    <citation type="journal article" date="2019" name="Int. J. Syst. Evol. Microbiol.">
        <title>The Global Catalogue of Microorganisms (GCM) 10K type strain sequencing project: providing services to taxonomists for standard genome sequencing and annotation.</title>
        <authorList>
            <consortium name="The Broad Institute Genomics Platform"/>
            <consortium name="The Broad Institute Genome Sequencing Center for Infectious Disease"/>
            <person name="Wu L."/>
            <person name="Ma J."/>
        </authorList>
    </citation>
    <scope>NUCLEOTIDE SEQUENCE [LARGE SCALE GENOMIC DNA]</scope>
    <source>
        <strain evidence="3">CGMCC 4.7357</strain>
    </source>
</reference>
<feature type="region of interest" description="Disordered" evidence="1">
    <location>
        <begin position="1"/>
        <end position="107"/>
    </location>
</feature>
<feature type="region of interest" description="Disordered" evidence="1">
    <location>
        <begin position="285"/>
        <end position="311"/>
    </location>
</feature>
<organism evidence="2 3">
    <name type="scientific">Streptomyces ovatisporus</name>
    <dbReference type="NCBI Taxonomy" id="1128682"/>
    <lineage>
        <taxon>Bacteria</taxon>
        <taxon>Bacillati</taxon>
        <taxon>Actinomycetota</taxon>
        <taxon>Actinomycetes</taxon>
        <taxon>Kitasatosporales</taxon>
        <taxon>Streptomycetaceae</taxon>
        <taxon>Streptomyces</taxon>
    </lineage>
</organism>
<evidence type="ECO:0008006" key="4">
    <source>
        <dbReference type="Google" id="ProtNLM"/>
    </source>
</evidence>
<dbReference type="RefSeq" id="WP_386451418.1">
    <property type="nucleotide sequence ID" value="NZ_JBHSFH010000013.1"/>
</dbReference>
<feature type="compositionally biased region" description="Low complexity" evidence="1">
    <location>
        <begin position="57"/>
        <end position="78"/>
    </location>
</feature>
<keyword evidence="3" id="KW-1185">Reference proteome</keyword>
<name>A0ABV9AAZ0_9ACTN</name>
<evidence type="ECO:0000313" key="3">
    <source>
        <dbReference type="Proteomes" id="UP001595997"/>
    </source>
</evidence>
<protein>
    <recommendedName>
        <fullName evidence="4">Transferase</fullName>
    </recommendedName>
</protein>
<evidence type="ECO:0000313" key="2">
    <source>
        <dbReference type="EMBL" id="MFC4497035.1"/>
    </source>
</evidence>
<dbReference type="EMBL" id="JBHSFH010000013">
    <property type="protein sequence ID" value="MFC4497035.1"/>
    <property type="molecule type" value="Genomic_DNA"/>
</dbReference>
<gene>
    <name evidence="2" type="ORF">ACFPA8_23165</name>
</gene>
<proteinExistence type="predicted"/>
<dbReference type="Proteomes" id="UP001595997">
    <property type="component" value="Unassembled WGS sequence"/>
</dbReference>